<dbReference type="Pfam" id="PF20232">
    <property type="entry name" value="T6SS_FHA_C"/>
    <property type="match status" value="1"/>
</dbReference>
<dbReference type="NCBIfam" id="TIGR03354">
    <property type="entry name" value="VI_FHA"/>
    <property type="match status" value="1"/>
</dbReference>
<evidence type="ECO:0000256" key="1">
    <source>
        <dbReference type="SAM" id="MobiDB-lite"/>
    </source>
</evidence>
<dbReference type="SUPFAM" id="SSF49879">
    <property type="entry name" value="SMAD/FHA domain"/>
    <property type="match status" value="1"/>
</dbReference>
<organism evidence="3 4">
    <name type="scientific">Shewanella salipaludis</name>
    <dbReference type="NCBI Taxonomy" id="2723052"/>
    <lineage>
        <taxon>Bacteria</taxon>
        <taxon>Pseudomonadati</taxon>
        <taxon>Pseudomonadota</taxon>
        <taxon>Gammaproteobacteria</taxon>
        <taxon>Alteromonadales</taxon>
        <taxon>Shewanellaceae</taxon>
        <taxon>Shewanella</taxon>
    </lineage>
</organism>
<dbReference type="Pfam" id="PF00498">
    <property type="entry name" value="FHA"/>
    <property type="match status" value="1"/>
</dbReference>
<feature type="region of interest" description="Disordered" evidence="1">
    <location>
        <begin position="203"/>
        <end position="222"/>
    </location>
</feature>
<keyword evidence="4" id="KW-1185">Reference proteome</keyword>
<dbReference type="InterPro" id="IPR008984">
    <property type="entry name" value="SMAD_FHA_dom_sf"/>
</dbReference>
<feature type="domain" description="FHA" evidence="2">
    <location>
        <begin position="28"/>
        <end position="74"/>
    </location>
</feature>
<dbReference type="Gene3D" id="2.60.200.20">
    <property type="match status" value="1"/>
</dbReference>
<accession>A0A972FQ64</accession>
<comment type="caution">
    <text evidence="3">The sequence shown here is derived from an EMBL/GenBank/DDBJ whole genome shotgun (WGS) entry which is preliminary data.</text>
</comment>
<protein>
    <submittedName>
        <fullName evidence="3">Type VI secretion system-associated FHA domain protein TagH</fullName>
    </submittedName>
</protein>
<dbReference type="AlphaFoldDB" id="A0A972FQ64"/>
<evidence type="ECO:0000313" key="3">
    <source>
        <dbReference type="EMBL" id="NMH64105.1"/>
    </source>
</evidence>
<dbReference type="InterPro" id="IPR017735">
    <property type="entry name" value="T6SS_FHA"/>
</dbReference>
<evidence type="ECO:0000313" key="4">
    <source>
        <dbReference type="Proteomes" id="UP000737113"/>
    </source>
</evidence>
<dbReference type="Proteomes" id="UP000737113">
    <property type="component" value="Unassembled WGS sequence"/>
</dbReference>
<dbReference type="InterPro" id="IPR046883">
    <property type="entry name" value="T6SS_FHA_C"/>
</dbReference>
<evidence type="ECO:0000259" key="2">
    <source>
        <dbReference type="PROSITE" id="PS50006"/>
    </source>
</evidence>
<dbReference type="EMBL" id="JAAXYH010000001">
    <property type="protein sequence ID" value="NMH64105.1"/>
    <property type="molecule type" value="Genomic_DNA"/>
</dbReference>
<name>A0A972FQ64_9GAMM</name>
<sequence length="430" mass="47062">MLLELSVISYHRLSPRQLAVKRFGTQGGTLGRSEQADWCLPDPERVVSGIHAQITFSQDEFIITDLSTNGLFLNRGIEPVGQDNRATLSDGDVLCLGDYEIKVAIVDESASTVSPLFGVDQPQAVPQSIPQAVPGAGVAVAAAIPHAGLALADIAKVHPHSSELSLGTEMPELDPLTQHFMPPSSLIPDDWEGEWANAAATPRLSEPRMSESGLSAHNPLPKHDRQAMLSHSAAPQGAGDGRLAFLQGLGLTDCEQYLAYPDAWWGQLGNALQESLSGILQIMRARSEIKNTFRVNQTTFQQRENNPLKFSAGIEDAFHNLFNRPSNSFMPAKQAIREAFLDIEQHEAAIIAGAKGAVNGVLSQLSPLEIEKRDYASSFLDKVNPAQRQARYWNVYQSMHQDLSSELGKMDKKAVSDDFIHAYEEFMKAR</sequence>
<dbReference type="CDD" id="cd00060">
    <property type="entry name" value="FHA"/>
    <property type="match status" value="1"/>
</dbReference>
<proteinExistence type="predicted"/>
<dbReference type="InterPro" id="IPR000253">
    <property type="entry name" value="FHA_dom"/>
</dbReference>
<dbReference type="PROSITE" id="PS50006">
    <property type="entry name" value="FHA_DOMAIN"/>
    <property type="match status" value="1"/>
</dbReference>
<reference evidence="3" key="1">
    <citation type="submission" date="2020-04" db="EMBL/GenBank/DDBJ databases">
        <title>Description of Shewanella salipaludis sp. nov., isolated from a salt marsh.</title>
        <authorList>
            <person name="Park S."/>
            <person name="Yoon J.-H."/>
        </authorList>
    </citation>
    <scope>NUCLEOTIDE SEQUENCE</scope>
    <source>
        <strain evidence="3">SHSM-M6</strain>
    </source>
</reference>
<gene>
    <name evidence="3" type="primary">tagH</name>
    <name evidence="3" type="ORF">HC757_02800</name>
</gene>